<accession>A0A6C2YN68</accession>
<gene>
    <name evidence="1" type="ORF">GMBLW1_09000</name>
</gene>
<dbReference type="AlphaFoldDB" id="A0A6C2YN68"/>
<name>A0A6C2YN68_9BACT</name>
<dbReference type="RefSeq" id="WP_162658170.1">
    <property type="nucleotide sequence ID" value="NZ_LR593887.1"/>
</dbReference>
<keyword evidence="2" id="KW-1185">Reference proteome</keyword>
<sequence>MATLSGPFGLLPRTKAEITLITGGGTKAGDFDGRVFYHRESGTHEIWISTGDGKYAVISGGGAGTVAVGANGGLSGNGTTGDPLRLDLASLAESTAIMPSSLIAFSNGVSGDTNYVTISDFYDVAHEGDVAYVSGKSAVQTIVAAIRGRTVSNSTPTTGQVLTYNGTEWTPASLPASPPPPPTPTITISGAVTGSGTTLISTALAANVVTYANLQAASANIVLGRGNTAGDIVELPCLSIARSLMAASGAPAARAVLGLGDLAQMNVFPGQTFGHTAMTTNSADIGTSWANVGIATASLDAGHYDITLDYRFIISSTTSAYVEFRLIDDLGAVVQDNPGDSIRFAFSTNQVGVILQGTSSVHWAHTASAGRVLRLQARCTTSGGGTTTPVQVRSGTIGYTILRWRKVY</sequence>
<reference evidence="1" key="1">
    <citation type="submission" date="2019-04" db="EMBL/GenBank/DDBJ databases">
        <authorList>
            <consortium name="Science for Life Laboratories"/>
        </authorList>
    </citation>
    <scope>NUCLEOTIDE SEQUENCE</scope>
    <source>
        <strain evidence="1">MBLW1</strain>
    </source>
</reference>
<dbReference type="InParanoid" id="A0A6C2YN68"/>
<dbReference type="Proteomes" id="UP000464378">
    <property type="component" value="Chromosome"/>
</dbReference>
<protein>
    <submittedName>
        <fullName evidence="1">Uncharacterized protein</fullName>
    </submittedName>
</protein>
<dbReference type="KEGG" id="tim:GMBLW1_09000"/>
<evidence type="ECO:0000313" key="1">
    <source>
        <dbReference type="EMBL" id="VIP03060.1"/>
    </source>
</evidence>
<proteinExistence type="predicted"/>
<organism evidence="1">
    <name type="scientific">Tuwongella immobilis</name>
    <dbReference type="NCBI Taxonomy" id="692036"/>
    <lineage>
        <taxon>Bacteria</taxon>
        <taxon>Pseudomonadati</taxon>
        <taxon>Planctomycetota</taxon>
        <taxon>Planctomycetia</taxon>
        <taxon>Gemmatales</taxon>
        <taxon>Gemmataceae</taxon>
        <taxon>Tuwongella</taxon>
    </lineage>
</organism>
<dbReference type="EMBL" id="LR586016">
    <property type="protein sequence ID" value="VIP03060.1"/>
    <property type="molecule type" value="Genomic_DNA"/>
</dbReference>
<evidence type="ECO:0000313" key="2">
    <source>
        <dbReference type="Proteomes" id="UP000464378"/>
    </source>
</evidence>
<dbReference type="EMBL" id="LR593887">
    <property type="protein sequence ID" value="VTS03267.1"/>
    <property type="molecule type" value="Genomic_DNA"/>
</dbReference>